<keyword evidence="1" id="KW-0732">Signal</keyword>
<organism evidence="2 3">
    <name type="scientific">Laetiporus sulphureus 93-53</name>
    <dbReference type="NCBI Taxonomy" id="1314785"/>
    <lineage>
        <taxon>Eukaryota</taxon>
        <taxon>Fungi</taxon>
        <taxon>Dikarya</taxon>
        <taxon>Basidiomycota</taxon>
        <taxon>Agaricomycotina</taxon>
        <taxon>Agaricomycetes</taxon>
        <taxon>Polyporales</taxon>
        <taxon>Laetiporus</taxon>
    </lineage>
</organism>
<gene>
    <name evidence="2" type="ORF">LAESUDRAFT_725205</name>
</gene>
<dbReference type="AlphaFoldDB" id="A0A165ELB9"/>
<name>A0A165ELB9_9APHY</name>
<protein>
    <submittedName>
        <fullName evidence="2">Uncharacterized protein</fullName>
    </submittedName>
</protein>
<dbReference type="Proteomes" id="UP000076871">
    <property type="component" value="Unassembled WGS sequence"/>
</dbReference>
<proteinExistence type="predicted"/>
<dbReference type="RefSeq" id="XP_040765037.1">
    <property type="nucleotide sequence ID" value="XM_040908777.1"/>
</dbReference>
<dbReference type="GeneID" id="63825806"/>
<dbReference type="InParanoid" id="A0A165ELB9"/>
<feature type="signal peptide" evidence="1">
    <location>
        <begin position="1"/>
        <end position="29"/>
    </location>
</feature>
<keyword evidence="3" id="KW-1185">Reference proteome</keyword>
<feature type="chain" id="PRO_5007857228" evidence="1">
    <location>
        <begin position="30"/>
        <end position="57"/>
    </location>
</feature>
<accession>A0A165ELB9</accession>
<evidence type="ECO:0000313" key="2">
    <source>
        <dbReference type="EMBL" id="KZT07297.1"/>
    </source>
</evidence>
<evidence type="ECO:0000313" key="3">
    <source>
        <dbReference type="Proteomes" id="UP000076871"/>
    </source>
</evidence>
<reference evidence="2 3" key="1">
    <citation type="journal article" date="2016" name="Mol. Biol. Evol.">
        <title>Comparative Genomics of Early-Diverging Mushroom-Forming Fungi Provides Insights into the Origins of Lignocellulose Decay Capabilities.</title>
        <authorList>
            <person name="Nagy L.G."/>
            <person name="Riley R."/>
            <person name="Tritt A."/>
            <person name="Adam C."/>
            <person name="Daum C."/>
            <person name="Floudas D."/>
            <person name="Sun H."/>
            <person name="Yadav J.S."/>
            <person name="Pangilinan J."/>
            <person name="Larsson K.H."/>
            <person name="Matsuura K."/>
            <person name="Barry K."/>
            <person name="Labutti K."/>
            <person name="Kuo R."/>
            <person name="Ohm R.A."/>
            <person name="Bhattacharya S.S."/>
            <person name="Shirouzu T."/>
            <person name="Yoshinaga Y."/>
            <person name="Martin F.M."/>
            <person name="Grigoriev I.V."/>
            <person name="Hibbett D.S."/>
        </authorList>
    </citation>
    <scope>NUCLEOTIDE SEQUENCE [LARGE SCALE GENOMIC DNA]</scope>
    <source>
        <strain evidence="2 3">93-53</strain>
    </source>
</reference>
<evidence type="ECO:0000256" key="1">
    <source>
        <dbReference type="SAM" id="SignalP"/>
    </source>
</evidence>
<dbReference type="EMBL" id="KV427620">
    <property type="protein sequence ID" value="KZT07297.1"/>
    <property type="molecule type" value="Genomic_DNA"/>
</dbReference>
<sequence length="57" mass="6254">MLVGLWQNRLALLAIFASVIVQCAVPVSAAVPSLQYFRNNNGEVKRPSVLSCLRPRS</sequence>